<feature type="domain" description="USP" evidence="3">
    <location>
        <begin position="53"/>
        <end position="111"/>
    </location>
</feature>
<comment type="caution">
    <text evidence="4">The sequence shown here is derived from an EMBL/GenBank/DDBJ whole genome shotgun (WGS) entry which is preliminary data.</text>
</comment>
<reference evidence="4" key="1">
    <citation type="submission" date="2023-01" db="EMBL/GenBank/DDBJ databases">
        <title>Genome assembly of the deep-sea coral Lophelia pertusa.</title>
        <authorList>
            <person name="Herrera S."/>
            <person name="Cordes E."/>
        </authorList>
    </citation>
    <scope>NUCLEOTIDE SEQUENCE</scope>
    <source>
        <strain evidence="4">USNM1676648</strain>
        <tissue evidence="4">Polyp</tissue>
    </source>
</reference>
<evidence type="ECO:0000256" key="2">
    <source>
        <dbReference type="SAM" id="MobiDB-lite"/>
    </source>
</evidence>
<accession>A0A9X0CDD6</accession>
<dbReference type="InterPro" id="IPR028889">
    <property type="entry name" value="USP"/>
</dbReference>
<dbReference type="OrthoDB" id="6287070at2759"/>
<name>A0A9X0CDD6_9CNID</name>
<evidence type="ECO:0000313" key="5">
    <source>
        <dbReference type="Proteomes" id="UP001163046"/>
    </source>
</evidence>
<sequence length="111" mass="12371">MHCREDSRFAPNSPSGDTGFHSEKAFGSLPSPDVKGITVPPKSLEDKQCGTMRGLQGHHNSCYLDATLFGMFAFSSVFDTLLHRNRKDGDLEEYEKVQSVLRESIVNPLRV</sequence>
<keyword evidence="1" id="KW-0963">Cytoplasm</keyword>
<gene>
    <name evidence="4" type="ORF">OS493_039326</name>
</gene>
<proteinExistence type="predicted"/>
<protein>
    <recommendedName>
        <fullName evidence="3">USP domain-containing protein</fullName>
    </recommendedName>
</protein>
<evidence type="ECO:0000259" key="3">
    <source>
        <dbReference type="PROSITE" id="PS50235"/>
    </source>
</evidence>
<dbReference type="EMBL" id="MU827956">
    <property type="protein sequence ID" value="KAJ7314515.1"/>
    <property type="molecule type" value="Genomic_DNA"/>
</dbReference>
<dbReference type="Proteomes" id="UP001163046">
    <property type="component" value="Unassembled WGS sequence"/>
</dbReference>
<keyword evidence="5" id="KW-1185">Reference proteome</keyword>
<dbReference type="AlphaFoldDB" id="A0A9X0CDD6"/>
<dbReference type="PROSITE" id="PS50235">
    <property type="entry name" value="USP_3"/>
    <property type="match status" value="1"/>
</dbReference>
<dbReference type="Gene3D" id="3.90.70.10">
    <property type="entry name" value="Cysteine proteinases"/>
    <property type="match status" value="1"/>
</dbReference>
<evidence type="ECO:0000256" key="1">
    <source>
        <dbReference type="ARBA" id="ARBA00022490"/>
    </source>
</evidence>
<feature type="region of interest" description="Disordered" evidence="2">
    <location>
        <begin position="1"/>
        <end position="42"/>
    </location>
</feature>
<dbReference type="PANTHER" id="PTHR11830">
    <property type="entry name" value="40S RIBOSOMAL PROTEIN S3A"/>
    <property type="match status" value="1"/>
</dbReference>
<organism evidence="4 5">
    <name type="scientific">Desmophyllum pertusum</name>
    <dbReference type="NCBI Taxonomy" id="174260"/>
    <lineage>
        <taxon>Eukaryota</taxon>
        <taxon>Metazoa</taxon>
        <taxon>Cnidaria</taxon>
        <taxon>Anthozoa</taxon>
        <taxon>Hexacorallia</taxon>
        <taxon>Scleractinia</taxon>
        <taxon>Caryophylliina</taxon>
        <taxon>Caryophylliidae</taxon>
        <taxon>Desmophyllum</taxon>
    </lineage>
</organism>
<evidence type="ECO:0000313" key="4">
    <source>
        <dbReference type="EMBL" id="KAJ7314515.1"/>
    </source>
</evidence>